<protein>
    <submittedName>
        <fullName evidence="5">Recombinase RecB</fullName>
    </submittedName>
</protein>
<accession>A0A0A0BLP2</accession>
<reference evidence="5 6" key="1">
    <citation type="submission" date="2013-08" db="EMBL/GenBank/DDBJ databases">
        <title>Genome sequencing of Cellulomonas carbonis T26.</title>
        <authorList>
            <person name="Chen F."/>
            <person name="Li Y."/>
            <person name="Wang G."/>
        </authorList>
    </citation>
    <scope>NUCLEOTIDE SEQUENCE [LARGE SCALE GENOMIC DNA]</scope>
    <source>
        <strain evidence="5 6">T26</strain>
    </source>
</reference>
<dbReference type="InterPro" id="IPR014883">
    <property type="entry name" value="VRR_NUC"/>
</dbReference>
<name>A0A0A0BLP2_9CELL</name>
<evidence type="ECO:0000259" key="4">
    <source>
        <dbReference type="SMART" id="SM00990"/>
    </source>
</evidence>
<keyword evidence="3" id="KW-0378">Hydrolase</keyword>
<dbReference type="RefSeq" id="WP_197417270.1">
    <property type="nucleotide sequence ID" value="NZ_AXCY01000162.1"/>
</dbReference>
<organism evidence="5 6">
    <name type="scientific">Cellulomonas carbonis T26</name>
    <dbReference type="NCBI Taxonomy" id="947969"/>
    <lineage>
        <taxon>Bacteria</taxon>
        <taxon>Bacillati</taxon>
        <taxon>Actinomycetota</taxon>
        <taxon>Actinomycetes</taxon>
        <taxon>Micrococcales</taxon>
        <taxon>Cellulomonadaceae</taxon>
        <taxon>Cellulomonas</taxon>
    </lineage>
</organism>
<dbReference type="GO" id="GO:0004518">
    <property type="term" value="F:nuclease activity"/>
    <property type="evidence" value="ECO:0007669"/>
    <property type="project" value="UniProtKB-KW"/>
</dbReference>
<dbReference type="Proteomes" id="UP000029839">
    <property type="component" value="Unassembled WGS sequence"/>
</dbReference>
<sequence>MGEKVFENKVKQWLREQGWYYLKTHGDGYQTKGTPDLLCCINGVFVGLELKSDKGRPTPLQIKRLDEIEKAGGLGLVVYPKDFPKLQKVLAHVADEGWGMNGGDVYCIDGHLRMIKEIFWNEEEKG</sequence>
<dbReference type="EMBL" id="AXCY01000162">
    <property type="protein sequence ID" value="KGM08750.1"/>
    <property type="molecule type" value="Genomic_DNA"/>
</dbReference>
<gene>
    <name evidence="5" type="ORF">N868_06435</name>
</gene>
<dbReference type="InterPro" id="IPR011856">
    <property type="entry name" value="tRNA_endonuc-like_dom_sf"/>
</dbReference>
<evidence type="ECO:0000256" key="3">
    <source>
        <dbReference type="ARBA" id="ARBA00022801"/>
    </source>
</evidence>
<dbReference type="SUPFAM" id="SSF52980">
    <property type="entry name" value="Restriction endonuclease-like"/>
    <property type="match status" value="1"/>
</dbReference>
<dbReference type="AlphaFoldDB" id="A0A0A0BLP2"/>
<dbReference type="GO" id="GO:0016788">
    <property type="term" value="F:hydrolase activity, acting on ester bonds"/>
    <property type="evidence" value="ECO:0007669"/>
    <property type="project" value="InterPro"/>
</dbReference>
<keyword evidence="2" id="KW-0540">Nuclease</keyword>
<feature type="domain" description="VRR-NUC" evidence="4">
    <location>
        <begin position="1"/>
        <end position="82"/>
    </location>
</feature>
<proteinExistence type="predicted"/>
<dbReference type="SMART" id="SM00990">
    <property type="entry name" value="VRR_NUC"/>
    <property type="match status" value="1"/>
</dbReference>
<dbReference type="InterPro" id="IPR011335">
    <property type="entry name" value="Restrct_endonuc-II-like"/>
</dbReference>
<comment type="caution">
    <text evidence="5">The sequence shown here is derived from an EMBL/GenBank/DDBJ whole genome shotgun (WGS) entry which is preliminary data.</text>
</comment>
<evidence type="ECO:0000256" key="2">
    <source>
        <dbReference type="ARBA" id="ARBA00022722"/>
    </source>
</evidence>
<dbReference type="GO" id="GO:0003676">
    <property type="term" value="F:nucleic acid binding"/>
    <property type="evidence" value="ECO:0007669"/>
    <property type="project" value="InterPro"/>
</dbReference>
<evidence type="ECO:0000313" key="5">
    <source>
        <dbReference type="EMBL" id="KGM08750.1"/>
    </source>
</evidence>
<keyword evidence="6" id="KW-1185">Reference proteome</keyword>
<evidence type="ECO:0000256" key="1">
    <source>
        <dbReference type="ARBA" id="ARBA00001946"/>
    </source>
</evidence>
<evidence type="ECO:0000313" key="6">
    <source>
        <dbReference type="Proteomes" id="UP000029839"/>
    </source>
</evidence>
<dbReference type="Gene3D" id="3.40.1350.10">
    <property type="match status" value="1"/>
</dbReference>
<comment type="cofactor">
    <cofactor evidence="1">
        <name>Mg(2+)</name>
        <dbReference type="ChEBI" id="CHEBI:18420"/>
    </cofactor>
</comment>
<reference evidence="5 6" key="2">
    <citation type="journal article" date="2015" name="Stand. Genomic Sci.">
        <title>Draft genome sequence of Cellulomonas carbonis T26(T) and comparative analysis of six Cellulomonas genomes.</title>
        <authorList>
            <person name="Zhuang W."/>
            <person name="Zhang S."/>
            <person name="Xia X."/>
            <person name="Wang G."/>
        </authorList>
    </citation>
    <scope>NUCLEOTIDE SEQUENCE [LARGE SCALE GENOMIC DNA]</scope>
    <source>
        <strain evidence="5 6">T26</strain>
    </source>
</reference>